<protein>
    <submittedName>
        <fullName evidence="2">Uncharacterized protein</fullName>
    </submittedName>
</protein>
<evidence type="ECO:0000313" key="2">
    <source>
        <dbReference type="EMBL" id="KRM74866.1"/>
    </source>
</evidence>
<feature type="transmembrane region" description="Helical" evidence="1">
    <location>
        <begin position="173"/>
        <end position="193"/>
    </location>
</feature>
<feature type="transmembrane region" description="Helical" evidence="1">
    <location>
        <begin position="63"/>
        <end position="83"/>
    </location>
</feature>
<dbReference type="RefSeq" id="WP_056997058.1">
    <property type="nucleotide sequence ID" value="NZ_AYYR01000067.1"/>
</dbReference>
<dbReference type="PATRIC" id="fig|1423733.4.peg.2934"/>
<keyword evidence="1" id="KW-0472">Membrane</keyword>
<keyword evidence="1" id="KW-0812">Transmembrane</keyword>
<dbReference type="Pfam" id="PF06912">
    <property type="entry name" value="DUF1275"/>
    <property type="match status" value="1"/>
</dbReference>
<feature type="transmembrane region" description="Helical" evidence="1">
    <location>
        <begin position="90"/>
        <end position="110"/>
    </location>
</feature>
<evidence type="ECO:0000313" key="3">
    <source>
        <dbReference type="Proteomes" id="UP000051845"/>
    </source>
</evidence>
<comment type="caution">
    <text evidence="2">The sequence shown here is derived from an EMBL/GenBank/DDBJ whole genome shotgun (WGS) entry which is preliminary data.</text>
</comment>
<dbReference type="PANTHER" id="PTHR37314:SF4">
    <property type="entry name" value="UPF0700 TRANSMEMBRANE PROTEIN YOAK"/>
    <property type="match status" value="1"/>
</dbReference>
<proteinExistence type="predicted"/>
<organism evidence="2 3">
    <name type="scientific">Secundilactobacillus collinoides DSM 20515 = JCM 1123</name>
    <dbReference type="NCBI Taxonomy" id="1423733"/>
    <lineage>
        <taxon>Bacteria</taxon>
        <taxon>Bacillati</taxon>
        <taxon>Bacillota</taxon>
        <taxon>Bacilli</taxon>
        <taxon>Lactobacillales</taxon>
        <taxon>Lactobacillaceae</taxon>
        <taxon>Secundilactobacillus</taxon>
    </lineage>
</organism>
<dbReference type="InterPro" id="IPR010699">
    <property type="entry name" value="DUF1275"/>
</dbReference>
<name>A0A0R2B8D0_SECCO</name>
<dbReference type="AlphaFoldDB" id="A0A0R2B8D0"/>
<dbReference type="EMBL" id="AYYR01000067">
    <property type="protein sequence ID" value="KRM74866.1"/>
    <property type="molecule type" value="Genomic_DNA"/>
</dbReference>
<reference evidence="2 3" key="1">
    <citation type="journal article" date="2015" name="Genome Announc.">
        <title>Expanding the biotechnology potential of lactobacilli through comparative genomics of 213 strains and associated genera.</title>
        <authorList>
            <person name="Sun Z."/>
            <person name="Harris H.M."/>
            <person name="McCann A."/>
            <person name="Guo C."/>
            <person name="Argimon S."/>
            <person name="Zhang W."/>
            <person name="Yang X."/>
            <person name="Jeffery I.B."/>
            <person name="Cooney J.C."/>
            <person name="Kagawa T.F."/>
            <person name="Liu W."/>
            <person name="Song Y."/>
            <person name="Salvetti E."/>
            <person name="Wrobel A."/>
            <person name="Rasinkangas P."/>
            <person name="Parkhill J."/>
            <person name="Rea M.C."/>
            <person name="O'Sullivan O."/>
            <person name="Ritari J."/>
            <person name="Douillard F.P."/>
            <person name="Paul Ross R."/>
            <person name="Yang R."/>
            <person name="Briner A.E."/>
            <person name="Felis G.E."/>
            <person name="de Vos W.M."/>
            <person name="Barrangou R."/>
            <person name="Klaenhammer T.R."/>
            <person name="Caufield P.W."/>
            <person name="Cui Y."/>
            <person name="Zhang H."/>
            <person name="O'Toole P.W."/>
        </authorList>
    </citation>
    <scope>NUCLEOTIDE SEQUENCE [LARGE SCALE GENOMIC DNA]</scope>
    <source>
        <strain evidence="2 3">DSM 20515</strain>
    </source>
</reference>
<keyword evidence="1" id="KW-1133">Transmembrane helix</keyword>
<accession>A0A0R2B8D0</accession>
<feature type="transmembrane region" description="Helical" evidence="1">
    <location>
        <begin position="199"/>
        <end position="217"/>
    </location>
</feature>
<evidence type="ECO:0000256" key="1">
    <source>
        <dbReference type="SAM" id="Phobius"/>
    </source>
</evidence>
<dbReference type="PANTHER" id="PTHR37314">
    <property type="entry name" value="SLR0142 PROTEIN"/>
    <property type="match status" value="1"/>
</dbReference>
<sequence length="226" mass="24980">MATLEFQDQKLYQLRQIGLAVTAVGGFIDAYTFMQRGGVLAAGQTGNIIFLSVDLTQHDLPGALVKITALLFFALGVALVTLFKHHHFTHYWRILILILEMFVCVIIGFLPHSMSNLLVVPPLSLVMAMQTTAYSEIDKQGYNNVFSTGNLKKATIALTEFANSHDRHQGRVALMYFAIVGSFAGGAIVSAFLQEWLGIRTIWVIAGALLLIIGYYAHLLHHKYGI</sequence>
<gene>
    <name evidence="2" type="ORF">FC82_GL002809</name>
</gene>
<dbReference type="STRING" id="33960.TY91_10175"/>
<dbReference type="Proteomes" id="UP000051845">
    <property type="component" value="Unassembled WGS sequence"/>
</dbReference>